<keyword evidence="7 14" id="KW-0175">Coiled coil</keyword>
<feature type="region of interest" description="Disordered" evidence="15">
    <location>
        <begin position="2825"/>
        <end position="2846"/>
    </location>
</feature>
<dbReference type="FunFam" id="2.10.25.10:FF:000074">
    <property type="entry name" value="Laminin subunit alpha"/>
    <property type="match status" value="1"/>
</dbReference>
<dbReference type="FunFam" id="2.10.25.10:FF:000188">
    <property type="entry name" value="Laminin subunit gamma 2"/>
    <property type="match status" value="1"/>
</dbReference>
<keyword evidence="4 16" id="KW-0732">Signal</keyword>
<feature type="disulfide bond" evidence="13">
    <location>
        <begin position="1017"/>
        <end position="1034"/>
    </location>
</feature>
<dbReference type="InterPro" id="IPR008211">
    <property type="entry name" value="Laminin_N"/>
</dbReference>
<dbReference type="Gene3D" id="2.60.120.200">
    <property type="match status" value="5"/>
</dbReference>
<feature type="coiled-coil region" evidence="14">
    <location>
        <begin position="2106"/>
        <end position="2140"/>
    </location>
</feature>
<name>A0AAW0ZZS1_9HYME</name>
<feature type="domain" description="Laminin G" evidence="17">
    <location>
        <begin position="2442"/>
        <end position="2628"/>
    </location>
</feature>
<dbReference type="FunFam" id="2.10.25.10:FF:000033">
    <property type="entry name" value="Laminin subunit alpha 2"/>
    <property type="match status" value="1"/>
</dbReference>
<dbReference type="Proteomes" id="UP001432146">
    <property type="component" value="Unassembled WGS sequence"/>
</dbReference>
<dbReference type="Pfam" id="PF00053">
    <property type="entry name" value="EGF_laminin"/>
    <property type="match status" value="14"/>
</dbReference>
<evidence type="ECO:0000256" key="8">
    <source>
        <dbReference type="ARBA" id="ARBA00023157"/>
    </source>
</evidence>
<dbReference type="FunFam" id="2.10.25.10:FF:000106">
    <property type="entry name" value="Heparan sulfate proteoglycan 2"/>
    <property type="match status" value="1"/>
</dbReference>
<accession>A0AAW0ZZS1</accession>
<feature type="disulfide bond" evidence="13">
    <location>
        <begin position="1064"/>
        <end position="1076"/>
    </location>
</feature>
<evidence type="ECO:0000256" key="10">
    <source>
        <dbReference type="ARBA" id="ARBA00023292"/>
    </source>
</evidence>
<evidence type="ECO:0000256" key="14">
    <source>
        <dbReference type="SAM" id="Coils"/>
    </source>
</evidence>
<feature type="domain" description="Laminin EGF-like" evidence="18">
    <location>
        <begin position="1159"/>
        <end position="1202"/>
    </location>
</feature>
<feature type="disulfide bond" evidence="13">
    <location>
        <begin position="1036"/>
        <end position="1045"/>
    </location>
</feature>
<evidence type="ECO:0000259" key="18">
    <source>
        <dbReference type="PROSITE" id="PS50027"/>
    </source>
</evidence>
<dbReference type="Gene3D" id="2.10.25.10">
    <property type="entry name" value="Laminin"/>
    <property type="match status" value="16"/>
</dbReference>
<feature type="disulfide bond" evidence="13">
    <location>
        <begin position="1131"/>
        <end position="1140"/>
    </location>
</feature>
<evidence type="ECO:0000256" key="3">
    <source>
        <dbReference type="ARBA" id="ARBA00022530"/>
    </source>
</evidence>
<feature type="disulfide bond" evidence="13">
    <location>
        <begin position="921"/>
        <end position="933"/>
    </location>
</feature>
<feature type="domain" description="Laminin IV type A" evidence="19">
    <location>
        <begin position="535"/>
        <end position="726"/>
    </location>
</feature>
<evidence type="ECO:0000256" key="12">
    <source>
        <dbReference type="PROSITE-ProRule" id="PRU00122"/>
    </source>
</evidence>
<dbReference type="GO" id="GO:0005604">
    <property type="term" value="C:basement membrane"/>
    <property type="evidence" value="ECO:0007669"/>
    <property type="project" value="UniProtKB-SubCell"/>
</dbReference>
<feature type="disulfide bond" evidence="13">
    <location>
        <begin position="1623"/>
        <end position="1640"/>
    </location>
</feature>
<dbReference type="SMART" id="SM00281">
    <property type="entry name" value="LamB"/>
    <property type="match status" value="2"/>
</dbReference>
<comment type="subunit">
    <text evidence="11">Laminin is a complex glycoprotein, consisting of three different polypeptide chains (alpha, beta, gamma), which are bound to each other by disulfide bonds into a cross-shaped molecule comprising one long and three short arms with globules at each end.</text>
</comment>
<dbReference type="InterPro" id="IPR013320">
    <property type="entry name" value="ConA-like_dom_sf"/>
</dbReference>
<feature type="chain" id="PRO_5043732478" description="Laminin subunit alpha-1" evidence="16">
    <location>
        <begin position="31"/>
        <end position="3224"/>
    </location>
</feature>
<feature type="disulfide bond" evidence="13">
    <location>
        <begin position="1621"/>
        <end position="1633"/>
    </location>
</feature>
<feature type="disulfide bond" evidence="13">
    <location>
        <begin position="1066"/>
        <end position="1083"/>
    </location>
</feature>
<feature type="domain" description="Laminin EGF-like" evidence="18">
    <location>
        <begin position="1112"/>
        <end position="1158"/>
    </location>
</feature>
<feature type="domain" description="Laminin EGF-like" evidence="18">
    <location>
        <begin position="1566"/>
        <end position="1620"/>
    </location>
</feature>
<reference evidence="21 22" key="1">
    <citation type="submission" date="2024-05" db="EMBL/GenBank/DDBJ databases">
        <title>The nuclear and mitochondrial genome assemblies of Tetragonisca angustula (Apidae: Meliponini), a tiny yet remarkable pollinator in the Neotropics.</title>
        <authorList>
            <person name="Ferrari R."/>
            <person name="Ricardo P.C."/>
            <person name="Dias F.C."/>
            <person name="Araujo N.S."/>
            <person name="Soares D.O."/>
            <person name="Zhou Q.-S."/>
            <person name="Zhu C.-D."/>
            <person name="Coutinho L."/>
            <person name="Airas M.C."/>
            <person name="Batista T.M."/>
        </authorList>
    </citation>
    <scope>NUCLEOTIDE SEQUENCE [LARGE SCALE GENOMIC DNA]</scope>
    <source>
        <strain evidence="21">ASF017062</strain>
        <tissue evidence="21">Abdomen</tissue>
    </source>
</reference>
<feature type="domain" description="Laminin G" evidence="17">
    <location>
        <begin position="2633"/>
        <end position="2852"/>
    </location>
</feature>
<dbReference type="PROSITE" id="PS51115">
    <property type="entry name" value="LAMININ_IVA"/>
    <property type="match status" value="2"/>
</dbReference>
<dbReference type="SMART" id="SM00181">
    <property type="entry name" value="EGF"/>
    <property type="match status" value="12"/>
</dbReference>
<feature type="domain" description="Laminin EGF-like" evidence="18">
    <location>
        <begin position="466"/>
        <end position="514"/>
    </location>
</feature>
<dbReference type="SMART" id="SM00180">
    <property type="entry name" value="EGF_Lam"/>
    <property type="match status" value="17"/>
</dbReference>
<evidence type="ECO:0000256" key="4">
    <source>
        <dbReference type="ARBA" id="ARBA00022729"/>
    </source>
</evidence>
<keyword evidence="2" id="KW-0964">Secreted</keyword>
<dbReference type="PROSITE" id="PS51117">
    <property type="entry name" value="LAMININ_NTER"/>
    <property type="match status" value="1"/>
</dbReference>
<dbReference type="FunFam" id="2.10.25.10:FF:000130">
    <property type="entry name" value="Laminin subunit beta 1"/>
    <property type="match status" value="1"/>
</dbReference>
<dbReference type="CDD" id="cd00110">
    <property type="entry name" value="LamG"/>
    <property type="match status" value="5"/>
</dbReference>
<feature type="domain" description="Laminin EGF-like" evidence="18">
    <location>
        <begin position="1621"/>
        <end position="1668"/>
    </location>
</feature>
<dbReference type="PANTHER" id="PTHR10574">
    <property type="entry name" value="NETRIN/LAMININ-RELATED"/>
    <property type="match status" value="1"/>
</dbReference>
<feature type="disulfide bond" evidence="13">
    <location>
        <begin position="942"/>
        <end position="951"/>
    </location>
</feature>
<feature type="coiled-coil region" evidence="14">
    <location>
        <begin position="2213"/>
        <end position="2240"/>
    </location>
</feature>
<organism evidence="21 22">
    <name type="scientific">Tetragonisca angustula</name>
    <dbReference type="NCBI Taxonomy" id="166442"/>
    <lineage>
        <taxon>Eukaryota</taxon>
        <taxon>Metazoa</taxon>
        <taxon>Ecdysozoa</taxon>
        <taxon>Arthropoda</taxon>
        <taxon>Hexapoda</taxon>
        <taxon>Insecta</taxon>
        <taxon>Pterygota</taxon>
        <taxon>Neoptera</taxon>
        <taxon>Endopterygota</taxon>
        <taxon>Hymenoptera</taxon>
        <taxon>Apocrita</taxon>
        <taxon>Aculeata</taxon>
        <taxon>Apoidea</taxon>
        <taxon>Anthophila</taxon>
        <taxon>Apidae</taxon>
        <taxon>Tetragonisca</taxon>
    </lineage>
</organism>
<evidence type="ECO:0008006" key="23">
    <source>
        <dbReference type="Google" id="ProtNLM"/>
    </source>
</evidence>
<dbReference type="InterPro" id="IPR000742">
    <property type="entry name" value="EGF"/>
</dbReference>
<comment type="subcellular location">
    <subcellularLocation>
        <location evidence="1">Secreted</location>
        <location evidence="1">Extracellular space</location>
        <location evidence="1">Extracellular matrix</location>
        <location evidence="1">Basement membrane</location>
    </subcellularLocation>
</comment>
<dbReference type="PRINTS" id="PR00011">
    <property type="entry name" value="EGFLAMININ"/>
</dbReference>
<evidence type="ECO:0000256" key="15">
    <source>
        <dbReference type="SAM" id="MobiDB-lite"/>
    </source>
</evidence>
<dbReference type="GO" id="GO:0009887">
    <property type="term" value="P:animal organ morphogenesis"/>
    <property type="evidence" value="ECO:0007669"/>
    <property type="project" value="TreeGrafter"/>
</dbReference>
<feature type="disulfide bond" evidence="12">
    <location>
        <begin position="3194"/>
        <end position="3221"/>
    </location>
</feature>
<feature type="domain" description="Laminin EGF-like" evidence="18">
    <location>
        <begin position="1015"/>
        <end position="1063"/>
    </location>
</feature>
<dbReference type="Pfam" id="PF00052">
    <property type="entry name" value="Laminin_B"/>
    <property type="match status" value="2"/>
</dbReference>
<evidence type="ECO:0000259" key="20">
    <source>
        <dbReference type="PROSITE" id="PS51117"/>
    </source>
</evidence>
<protein>
    <recommendedName>
        <fullName evidence="23">Laminin subunit alpha-1</fullName>
    </recommendedName>
</protein>
<dbReference type="SUPFAM" id="SSF57196">
    <property type="entry name" value="EGF/Laminin"/>
    <property type="match status" value="11"/>
</dbReference>
<evidence type="ECO:0000256" key="6">
    <source>
        <dbReference type="ARBA" id="ARBA00022869"/>
    </source>
</evidence>
<keyword evidence="6" id="KW-0084">Basement membrane</keyword>
<keyword evidence="8 13" id="KW-1015">Disulfide bond</keyword>
<feature type="disulfide bond" evidence="13">
    <location>
        <begin position="893"/>
        <end position="902"/>
    </location>
</feature>
<dbReference type="InterPro" id="IPR002049">
    <property type="entry name" value="LE_dom"/>
</dbReference>
<dbReference type="PROSITE" id="PS00022">
    <property type="entry name" value="EGF_1"/>
    <property type="match status" value="2"/>
</dbReference>
<evidence type="ECO:0000256" key="16">
    <source>
        <dbReference type="SAM" id="SignalP"/>
    </source>
</evidence>
<feature type="disulfide bond" evidence="13">
    <location>
        <begin position="1178"/>
        <end position="1187"/>
    </location>
</feature>
<dbReference type="Pfam" id="PF02210">
    <property type="entry name" value="Laminin_G_2"/>
    <property type="match status" value="3"/>
</dbReference>
<comment type="caution">
    <text evidence="21">The sequence shown here is derived from an EMBL/GenBank/DDBJ whole genome shotgun (WGS) entry which is preliminary data.</text>
</comment>
<feature type="domain" description="Laminin EGF-like" evidence="18">
    <location>
        <begin position="876"/>
        <end position="920"/>
    </location>
</feature>
<dbReference type="SUPFAM" id="SSF49899">
    <property type="entry name" value="Concanavalin A-like lectins/glucanases"/>
    <property type="match status" value="5"/>
</dbReference>
<feature type="signal peptide" evidence="16">
    <location>
        <begin position="1"/>
        <end position="30"/>
    </location>
</feature>
<proteinExistence type="predicted"/>
<dbReference type="FunFam" id="2.10.25.10:FF:000242">
    <property type="entry name" value="Laminin subunit alpha 1"/>
    <property type="match status" value="1"/>
</dbReference>
<evidence type="ECO:0000256" key="13">
    <source>
        <dbReference type="PROSITE-ProRule" id="PRU00460"/>
    </source>
</evidence>
<feature type="disulfide bond" evidence="13">
    <location>
        <begin position="1539"/>
        <end position="1548"/>
    </location>
</feature>
<dbReference type="InterPro" id="IPR000034">
    <property type="entry name" value="Laminin_IV"/>
</dbReference>
<feature type="domain" description="Laminin G" evidence="17">
    <location>
        <begin position="2241"/>
        <end position="2432"/>
    </location>
</feature>
<dbReference type="PROSITE" id="PS50027">
    <property type="entry name" value="EGF_LAM_2"/>
    <property type="match status" value="14"/>
</dbReference>
<feature type="domain" description="Laminin EGF-like" evidence="18">
    <location>
        <begin position="1203"/>
        <end position="1257"/>
    </location>
</feature>
<dbReference type="PROSITE" id="PS01248">
    <property type="entry name" value="EGF_LAM_1"/>
    <property type="match status" value="6"/>
</dbReference>
<feature type="disulfide bond" evidence="13">
    <location>
        <begin position="923"/>
        <end position="940"/>
    </location>
</feature>
<dbReference type="SMART" id="SM00136">
    <property type="entry name" value="LamNT"/>
    <property type="match status" value="1"/>
</dbReference>
<dbReference type="FunFam" id="2.10.25.10:FF:000090">
    <property type="entry name" value="laminin subunit alpha"/>
    <property type="match status" value="1"/>
</dbReference>
<evidence type="ECO:0000313" key="21">
    <source>
        <dbReference type="EMBL" id="KAK9302498.1"/>
    </source>
</evidence>
<keyword evidence="5" id="KW-0677">Repeat</keyword>
<evidence type="ECO:0000256" key="7">
    <source>
        <dbReference type="ARBA" id="ARBA00023054"/>
    </source>
</evidence>
<evidence type="ECO:0000256" key="11">
    <source>
        <dbReference type="ARBA" id="ARBA00065619"/>
    </source>
</evidence>
<evidence type="ECO:0000313" key="22">
    <source>
        <dbReference type="Proteomes" id="UP001432146"/>
    </source>
</evidence>
<comment type="caution">
    <text evidence="13">Lacks conserved residue(s) required for the propagation of feature annotation.</text>
</comment>
<feature type="compositionally biased region" description="Polar residues" evidence="15">
    <location>
        <begin position="2836"/>
        <end position="2846"/>
    </location>
</feature>
<evidence type="ECO:0000256" key="9">
    <source>
        <dbReference type="ARBA" id="ARBA00023180"/>
    </source>
</evidence>
<dbReference type="InterPro" id="IPR050440">
    <property type="entry name" value="Laminin/Netrin_ECM"/>
</dbReference>
<evidence type="ECO:0000256" key="2">
    <source>
        <dbReference type="ARBA" id="ARBA00022525"/>
    </source>
</evidence>
<feature type="disulfide bond" evidence="13">
    <location>
        <begin position="988"/>
        <end position="997"/>
    </location>
</feature>
<feature type="disulfide bond" evidence="13">
    <location>
        <begin position="441"/>
        <end position="450"/>
    </location>
</feature>
<dbReference type="FunFam" id="2.10.25.10:FF:000082">
    <property type="entry name" value="Laminin subunit alpha 1"/>
    <property type="match status" value="1"/>
</dbReference>
<dbReference type="FunFam" id="2.60.120.200:FF:000200">
    <property type="entry name" value="Laminin subunit alpha-3"/>
    <property type="match status" value="1"/>
</dbReference>
<feature type="disulfide bond" evidence="13">
    <location>
        <begin position="1015"/>
        <end position="1027"/>
    </location>
</feature>
<feature type="disulfide bond" evidence="13">
    <location>
        <begin position="1642"/>
        <end position="1651"/>
    </location>
</feature>
<feature type="domain" description="Laminin IV type A" evidence="19">
    <location>
        <begin position="1289"/>
        <end position="1477"/>
    </location>
</feature>
<feature type="disulfide bond" evidence="13">
    <location>
        <begin position="485"/>
        <end position="494"/>
    </location>
</feature>
<dbReference type="CDD" id="cd00055">
    <property type="entry name" value="EGF_Lam"/>
    <property type="match status" value="17"/>
</dbReference>
<feature type="disulfide bond" evidence="13">
    <location>
        <begin position="1591"/>
        <end position="1600"/>
    </location>
</feature>
<dbReference type="Gene3D" id="2.60.120.260">
    <property type="entry name" value="Galactose-binding domain-like"/>
    <property type="match status" value="1"/>
</dbReference>
<evidence type="ECO:0000259" key="17">
    <source>
        <dbReference type="PROSITE" id="PS50025"/>
    </source>
</evidence>
<feature type="domain" description="Laminin EGF-like" evidence="18">
    <location>
        <begin position="1064"/>
        <end position="1111"/>
    </location>
</feature>
<dbReference type="FunFam" id="2.10.25.10:FF:000069">
    <property type="entry name" value="Laminin subunit alpha 1"/>
    <property type="match status" value="1"/>
</dbReference>
<keyword evidence="10 13" id="KW-0424">Laminin EGF-like domain</keyword>
<evidence type="ECO:0000256" key="5">
    <source>
        <dbReference type="ARBA" id="ARBA00022737"/>
    </source>
</evidence>
<feature type="domain" description="Laminin EGF-like" evidence="18">
    <location>
        <begin position="1520"/>
        <end position="1565"/>
    </location>
</feature>
<dbReference type="GO" id="GO:0048731">
    <property type="term" value="P:system development"/>
    <property type="evidence" value="ECO:0007669"/>
    <property type="project" value="UniProtKB-ARBA"/>
</dbReference>
<feature type="disulfide bond" evidence="13">
    <location>
        <begin position="1228"/>
        <end position="1237"/>
    </location>
</feature>
<feature type="domain" description="Laminin EGF-like" evidence="18">
    <location>
        <begin position="968"/>
        <end position="1014"/>
    </location>
</feature>
<feature type="domain" description="Laminin EGF-like" evidence="18">
    <location>
        <begin position="764"/>
        <end position="813"/>
    </location>
</feature>
<feature type="domain" description="Laminin N-terminal" evidence="20">
    <location>
        <begin position="53"/>
        <end position="284"/>
    </location>
</feature>
<gene>
    <name evidence="21" type="ORF">QLX08_005557</name>
</gene>
<sequence length="3224" mass="358783">MAVRMLRSSLMLRSLLSLLLLSWNLNAAHAARGFRHNTRHGQSAVYGMNKSLKNSGLFPSTFNVAAKADIFVNATCGEDGPETFCKPSESSRCGVCDARSPDPGKRHNISNILDSSPGKWWQSPTLAKGDHYEYVTIVLDLKQVYQIEYVIVKAANSPRPAAWILEKSIDGENFQPWQYYAPSDEECWTRYSVPPVTGKLVYIGDDDVICTSVSSRQTPMENGEIHTHLVNGRPGALNHSTTLQEFTQARYVRLRLQGLRRSGETIADRRRAFYSIKEINIGGRCLCSGHAARCRYSVQHRHQECECERHTCGERCEKCCPMYNQIPWKPGTAAKGFHCEKCNCNGHATSCRYDQDVADRKMSMDIRGKFRGGGVCIDCTDHTTGINCEKCQVGYYRPNGITPDAFEPCLPCDCNVHGSTGYCTPDDSYVHIGKVAGACDCKPGYSGYKCDQCAAGYRQFPDCMPCPCDSRGILPSHDCEGDCLCKANVAGELCNECKPGHFALTKENIDGCLPCYCFSVSDSCSSAKLSYSTISSMENWLVTDMNATRAIVPILDTDNGWLTIASFDVEYDSPFWLAPRIYCGNRLSSYGSNLTYSVSWVVMRGDTSGKPITGPNVILIGNNGMRIAYGEEQYNGQEAEITVPLRENGWYHVRGEIQDIPTRLRRTEFRGDAVTRTQMVKILADLKYLMIRAQYHSEQIEGSLHSAIISIGEISSNGESNNLVERCECPEGYTGLSCENCAWGYVKLIKNGSDYQDHHVCVKCDCNGHASTCDLVLGECTICEHNTVGPKCDRCAPGFYGIALKGTPTDCKRCACPLLIESNNFSPNCQLDDPTDIDSGYVCTQCPKGYTGDHCENCDVGFFGNPLVPGGTCEPCFCGGGPCDQETGRCLECRGNTEGWKCDKCKPAHYGNPLEQNCLPCNCNPLGSSSTECDEKSGQCPCKPLFEGRDCSSCIEGYGNVTAGCRECDCDVGALDEVCDPVTGECRCAEGALGFRCDHCDIDHYGLSAEGCTGCRCNPIGSITTACDIITGQCQCKPHITGRQCDQCMVGFWGLPTGAGCAPCGCDPIGAFNSSCHDSIGQCHCKPGVSGTRCDVCLPGYYGFSSNGCQVCDACVRPGHICDPDTGRCVCPTLTFGEHCDRCRPGSWDLVPGIGCKPCACTLGSMKPQCNHQGQCPCRIGYDGLRCEKCAKGYYGYPRCRPCSCSVAGTLQCDNGTCDCNDEGQCPCKEYVIGRQCNQCKESTFGLALNNPKGCTECFCFGRTTSCQQADLSWGQRRLTRPRTLYINDTINDIIVSKFRSRIFLSPVNGGLNMTNGLSTIPDVEGDVTIPSHLYYNYPLYWMLPESFLGDKVVSYGGFLRFTTSTEGGIPLRSNFQYPIVQLQGNNKIVLEYFLPVSTDTNHYEVRFHESLWQLQNRPDYKVTREVLMVALQNLQYILVKASENAEFTKTTLLEASIDAAVLTPTHIPQLAIGIEICQCPLQYNSTSCQDPSIGYYRWYNNTTVTSTIVIDLVGEAKPCQCNGRSDICNIETGHCLNCQGNTAGSRCDVCADSFYGHPNFGCKPCPCPQADKRFSNTCTVLANAEPTCVCKPGYTGRKCERCSSGYYGSPHVPGGKCIPCDCNPAGSLNDECDTETGQCRCRAGSTGRDCSKCTAYRHVYINNVCTSCNDNCTGILLDTVAALSQKLAEGTTHIANGYIPPPWEDLSYISSNVTTFLEEINLQNKLKQEMKNIPWHEYRSLMKHFETLLRTTNEQAKRGDTLKSKTSDLENNIFSARIELDNLRKYIEDTILLLDQYTNDNKRIEIKKALKMAKMILNSLKEVNLTKKTMEIESFLEDVAEYTDWLNSLYDGTEPLTIAQDDAEEYSIKLTDMRNIIENTMETLFTYDGLYNNINQTFLEAKNHCNEINTLWNLINASVTEGEKLTNETHGFIIDFQNNVQDLPELRNKLTYWFDKLSMKEELLYRLNYDYNDTYVIPAITHVKNISNYVNQYVSLFSETKNIAASPLKASQAYKNIVDNIRIANITTMAAKDISEDTYDKTFPDGPKLKSLLDNAKEILVASSRQENSANKHGKLVQSANEALELQKGAVNILKNTLNSTGMKDNQVNVKLQKLQDDSKKLRENVKNILNENEKILESIKNSQKLIGDYKEGITNRLKPKLYDLKREGDSEISLASEKLTEALSNTKKADAKLISLSNAAIKRKMEFDKWNNTLATKLQNLKDKIAEARNTADGIRVSLRSAEGKECSRSYRPSTLQPTSTNTIVITFALPKGKKEGSLFYLPSSINDDFLALEIVDRRVRFVWNVGGGTGILTHPETLQSGDLQDDTIWYRVEAERIRHLGKLYVRKQALTMREHPPVRNSTDSEYARFDITTSDRVWIGKIPRTERRRTELVASNGLPACVHQVILDGKHIGLWNFITTAPDMACEACVEGVEDVRDDIAYSFNGEGYAVRNRVSSGPYNKYSFGISISFRTFDENALLFLAINPDNNQHIMIFLREGKVILHIGYGGNVSMEMSSNFKYNTGNWTKVDAFRHYHLRKNIEKCSLSVEGESDKRIGAPAPQPKKEDIPDFVQAKYYIGGIPPSFRAEKLMLPSQVSFLGCMSNIIVEVGYDPMAEQYYGVEPTCANKPLRIVGFYGDGYLQHAAYTLRKINSTVSFSFRTMQEEAVLLLSTFEGQEERMPFIRHVNDDSIKKSYYSVCIINGQVQVRLNAGRGELVLQSNDTFNDGRYHSVTVIKRRKDVELRIDDAYQKAGKLPTSAAIRAPEESGGLFFGGLPILINNTNMISTITPLYGAIKDAIFNDEIVRFDEAVSFEHALIGRPGPSMGKDPPTYTPSASLSRGMSTQPEGCQKVPYYSLEAGALKFGDKPNSHTQLYLNFKKFWEKKYAIEFDFRTYYPNGLLFITPGHRPKHYLMVVIRDGQLLLLVKNKQKKEILFKTPFNDGNWHHVVISHDERKLTLLVDSQTPRTIKVPRKIGLASMMYIGGLPESGTPIPEQVVVKLETLKGCIRGLRINGNVYDMVGSTSRAYQVGQCFPNVESGAYFQDEAYAIYKKNFELGAVLELQLEFRTSELSGVLLSITAPGNSPSVSLELNNGKVIMSGDLGDNNPLYVEQRFTSPYTICDNRWHRIQAVFNDEELALKVDEMDQKYGLPANVNYHIIDSSVSVPLYIGGLPASAPKGTLLTRDHFNGCIRNVMIGGERRDWTDMDELHNIHLSSCPVQ</sequence>
<dbReference type="PROSITE" id="PS50025">
    <property type="entry name" value="LAM_G_DOMAIN"/>
    <property type="match status" value="5"/>
</dbReference>
<dbReference type="PANTHER" id="PTHR10574:SF428">
    <property type="entry name" value="LAMININ SUBUNIT ALPHA-1-LIKE PROTEIN"/>
    <property type="match status" value="1"/>
</dbReference>
<feature type="domain" description="Laminin EGF-like" evidence="18">
    <location>
        <begin position="921"/>
        <end position="967"/>
    </location>
</feature>
<dbReference type="InterPro" id="IPR056863">
    <property type="entry name" value="LMN_ATRN_NET-like_EGF"/>
</dbReference>
<dbReference type="FunFam" id="2.10.25.10:FF:000135">
    <property type="entry name" value="Laminin subunit beta 4"/>
    <property type="match status" value="1"/>
</dbReference>
<dbReference type="Pfam" id="PF00055">
    <property type="entry name" value="Laminin_N"/>
    <property type="match status" value="1"/>
</dbReference>
<dbReference type="SUPFAM" id="SSF49785">
    <property type="entry name" value="Galactose-binding domain-like"/>
    <property type="match status" value="1"/>
</dbReference>
<dbReference type="EMBL" id="JAWNGG020000095">
    <property type="protein sequence ID" value="KAK9302498.1"/>
    <property type="molecule type" value="Genomic_DNA"/>
</dbReference>
<dbReference type="Pfam" id="PF24973">
    <property type="entry name" value="EGF_LMN_ATRN"/>
    <property type="match status" value="2"/>
</dbReference>
<dbReference type="InterPro" id="IPR008979">
    <property type="entry name" value="Galactose-bd-like_sf"/>
</dbReference>
<keyword evidence="9" id="KW-0325">Glycoprotein</keyword>
<keyword evidence="22" id="KW-1185">Reference proteome</keyword>
<dbReference type="FunFam" id="2.10.25.10:FF:000561">
    <property type="entry name" value="Wing blister, isoform B"/>
    <property type="match status" value="1"/>
</dbReference>
<feature type="disulfide bond" evidence="13">
    <location>
        <begin position="783"/>
        <end position="792"/>
    </location>
</feature>
<feature type="domain" description="Laminin EGF-like" evidence="18">
    <location>
        <begin position="412"/>
        <end position="465"/>
    </location>
</feature>
<evidence type="ECO:0000256" key="1">
    <source>
        <dbReference type="ARBA" id="ARBA00004302"/>
    </source>
</evidence>
<dbReference type="GO" id="GO:0009888">
    <property type="term" value="P:tissue development"/>
    <property type="evidence" value="ECO:0007669"/>
    <property type="project" value="TreeGrafter"/>
</dbReference>
<dbReference type="InterPro" id="IPR001791">
    <property type="entry name" value="Laminin_G"/>
</dbReference>
<feature type="domain" description="Laminin G" evidence="17">
    <location>
        <begin position="2864"/>
        <end position="3036"/>
    </location>
</feature>
<feature type="disulfide bond" evidence="13">
    <location>
        <begin position="1085"/>
        <end position="1094"/>
    </location>
</feature>
<evidence type="ECO:0000259" key="19">
    <source>
        <dbReference type="PROSITE" id="PS51115"/>
    </source>
</evidence>
<feature type="domain" description="Laminin G" evidence="17">
    <location>
        <begin position="3041"/>
        <end position="3221"/>
    </location>
</feature>
<keyword evidence="3" id="KW-0272">Extracellular matrix</keyword>
<dbReference type="Pfam" id="PF00054">
    <property type="entry name" value="Laminin_G_1"/>
    <property type="match status" value="2"/>
</dbReference>
<dbReference type="SMART" id="SM00282">
    <property type="entry name" value="LamG"/>
    <property type="match status" value="5"/>
</dbReference>